<dbReference type="OrthoDB" id="6377204at2759"/>
<dbReference type="EMBL" id="LRGB01015615">
    <property type="protein sequence ID" value="KZR98850.1"/>
    <property type="molecule type" value="Genomic_DNA"/>
</dbReference>
<sequence>FKRALGVSHNDWLQLNPGKRITVKEIAELTKPAYVAAFTPANIISAFRTTGIEPFNRFAIPEERYAPSLVTDRDCPIDNVVEKLVPPPVSDLSNDYIEVIHPPV</sequence>
<accession>A0A162BY24</accession>
<keyword evidence="2" id="KW-1185">Reference proteome</keyword>
<comment type="caution">
    <text evidence="1">The sequence shown here is derived from an EMBL/GenBank/DDBJ whole genome shotgun (WGS) entry which is preliminary data.</text>
</comment>
<gene>
    <name evidence="1" type="ORF">APZ42_005544</name>
</gene>
<reference evidence="1 2" key="1">
    <citation type="submission" date="2016-03" db="EMBL/GenBank/DDBJ databases">
        <title>EvidentialGene: Evidence-directed Construction of Genes on Genomes.</title>
        <authorList>
            <person name="Gilbert D.G."/>
            <person name="Choi J.-H."/>
            <person name="Mockaitis K."/>
            <person name="Colbourne J."/>
            <person name="Pfrender M."/>
        </authorList>
    </citation>
    <scope>NUCLEOTIDE SEQUENCE [LARGE SCALE GENOMIC DNA]</scope>
    <source>
        <strain evidence="1 2">Xinb3</strain>
        <tissue evidence="1">Complete organism</tissue>
    </source>
</reference>
<name>A0A162BY24_9CRUS</name>
<organism evidence="1 2">
    <name type="scientific">Daphnia magna</name>
    <dbReference type="NCBI Taxonomy" id="35525"/>
    <lineage>
        <taxon>Eukaryota</taxon>
        <taxon>Metazoa</taxon>
        <taxon>Ecdysozoa</taxon>
        <taxon>Arthropoda</taxon>
        <taxon>Crustacea</taxon>
        <taxon>Branchiopoda</taxon>
        <taxon>Diplostraca</taxon>
        <taxon>Cladocera</taxon>
        <taxon>Anomopoda</taxon>
        <taxon>Daphniidae</taxon>
        <taxon>Daphnia</taxon>
    </lineage>
</organism>
<protein>
    <submittedName>
        <fullName evidence="1">Uncharacterized protein</fullName>
    </submittedName>
</protein>
<dbReference type="Proteomes" id="UP000076858">
    <property type="component" value="Unassembled WGS sequence"/>
</dbReference>
<proteinExistence type="predicted"/>
<feature type="non-terminal residue" evidence="1">
    <location>
        <position position="104"/>
    </location>
</feature>
<feature type="non-terminal residue" evidence="1">
    <location>
        <position position="1"/>
    </location>
</feature>
<evidence type="ECO:0000313" key="2">
    <source>
        <dbReference type="Proteomes" id="UP000076858"/>
    </source>
</evidence>
<evidence type="ECO:0000313" key="1">
    <source>
        <dbReference type="EMBL" id="KZR98850.1"/>
    </source>
</evidence>
<dbReference type="AlphaFoldDB" id="A0A162BY24"/>